<evidence type="ECO:0000313" key="13">
    <source>
        <dbReference type="EMBL" id="KAG1533205.1"/>
    </source>
</evidence>
<feature type="domain" description="DAHP synthetase I/KDSA" evidence="12">
    <location>
        <begin position="11"/>
        <end position="103"/>
    </location>
</feature>
<evidence type="ECO:0000256" key="4">
    <source>
        <dbReference type="ARBA" id="ARBA00012694"/>
    </source>
</evidence>
<dbReference type="GO" id="GO:0009073">
    <property type="term" value="P:aromatic amino acid family biosynthetic process"/>
    <property type="evidence" value="ECO:0007669"/>
    <property type="project" value="UniProtKB-KW"/>
</dbReference>
<evidence type="ECO:0000256" key="1">
    <source>
        <dbReference type="ARBA" id="ARBA00003726"/>
    </source>
</evidence>
<keyword evidence="6" id="KW-0808">Transferase</keyword>
<evidence type="ECO:0000256" key="11">
    <source>
        <dbReference type="ARBA" id="ARBA00047508"/>
    </source>
</evidence>
<evidence type="ECO:0000256" key="10">
    <source>
        <dbReference type="ARBA" id="ARBA00032193"/>
    </source>
</evidence>
<protein>
    <recommendedName>
        <fullName evidence="4">3-deoxy-7-phosphoheptulonate synthase</fullName>
        <ecNumber evidence="4">2.5.1.54</ecNumber>
    </recommendedName>
    <alternativeName>
        <fullName evidence="10">3-deoxy-D-arabino-heptulosonate 7-phosphate synthase</fullName>
    </alternativeName>
    <alternativeName>
        <fullName evidence="9">DAHP synthase</fullName>
    </alternativeName>
    <alternativeName>
        <fullName evidence="8">Phospho-2-keto-3-deoxyheptonate aldolase</fullName>
    </alternativeName>
</protein>
<evidence type="ECO:0000256" key="3">
    <source>
        <dbReference type="ARBA" id="ARBA00007985"/>
    </source>
</evidence>
<keyword evidence="5" id="KW-0028">Amino-acid biosynthesis</keyword>
<dbReference type="PANTHER" id="PTHR21225:SF12">
    <property type="entry name" value="PHOSPHO-2-DEHYDRO-3-DEOXYHEPTONATE ALDOLASE, TYROSINE-INHIBITED"/>
    <property type="match status" value="1"/>
</dbReference>
<reference evidence="13 14" key="1">
    <citation type="journal article" date="2020" name="Microb. Genom.">
        <title>Genetic diversity of clinical and environmental Mucorales isolates obtained from an investigation of mucormycosis cases among solid organ transplant recipients.</title>
        <authorList>
            <person name="Nguyen M.H."/>
            <person name="Kaul D."/>
            <person name="Muto C."/>
            <person name="Cheng S.J."/>
            <person name="Richter R.A."/>
            <person name="Bruno V.M."/>
            <person name="Liu G."/>
            <person name="Beyhan S."/>
            <person name="Sundermann A.J."/>
            <person name="Mounaud S."/>
            <person name="Pasculle A.W."/>
            <person name="Nierman W.C."/>
            <person name="Driscoll E."/>
            <person name="Cumbie R."/>
            <person name="Clancy C.J."/>
            <person name="Dupont C.L."/>
        </authorList>
    </citation>
    <scope>NUCLEOTIDE SEQUENCE [LARGE SCALE GENOMIC DNA]</scope>
    <source>
        <strain evidence="13 14">GL24</strain>
    </source>
</reference>
<comment type="caution">
    <text evidence="13">The sequence shown here is derived from an EMBL/GenBank/DDBJ whole genome shotgun (WGS) entry which is preliminary data.</text>
</comment>
<proteinExistence type="inferred from homology"/>
<evidence type="ECO:0000256" key="8">
    <source>
        <dbReference type="ARBA" id="ARBA00031111"/>
    </source>
</evidence>
<evidence type="ECO:0000256" key="9">
    <source>
        <dbReference type="ARBA" id="ARBA00031349"/>
    </source>
</evidence>
<evidence type="ECO:0000313" key="14">
    <source>
        <dbReference type="Proteomes" id="UP000740926"/>
    </source>
</evidence>
<dbReference type="EMBL" id="JAANIU010009394">
    <property type="protein sequence ID" value="KAG1533205.1"/>
    <property type="molecule type" value="Genomic_DNA"/>
</dbReference>
<dbReference type="Proteomes" id="UP000740926">
    <property type="component" value="Unassembled WGS sequence"/>
</dbReference>
<evidence type="ECO:0000256" key="7">
    <source>
        <dbReference type="ARBA" id="ARBA00023141"/>
    </source>
</evidence>
<organism evidence="13 14">
    <name type="scientific">Rhizopus delemar</name>
    <dbReference type="NCBI Taxonomy" id="936053"/>
    <lineage>
        <taxon>Eukaryota</taxon>
        <taxon>Fungi</taxon>
        <taxon>Fungi incertae sedis</taxon>
        <taxon>Mucoromycota</taxon>
        <taxon>Mucoromycotina</taxon>
        <taxon>Mucoromycetes</taxon>
        <taxon>Mucorales</taxon>
        <taxon>Mucorineae</taxon>
        <taxon>Rhizopodaceae</taxon>
        <taxon>Rhizopus</taxon>
    </lineage>
</organism>
<accession>A0A9P7C2Q7</accession>
<comment type="catalytic activity">
    <reaction evidence="11">
        <text>D-erythrose 4-phosphate + phosphoenolpyruvate + H2O = 7-phospho-2-dehydro-3-deoxy-D-arabino-heptonate + phosphate</text>
        <dbReference type="Rhea" id="RHEA:14717"/>
        <dbReference type="ChEBI" id="CHEBI:15377"/>
        <dbReference type="ChEBI" id="CHEBI:16897"/>
        <dbReference type="ChEBI" id="CHEBI:43474"/>
        <dbReference type="ChEBI" id="CHEBI:58394"/>
        <dbReference type="ChEBI" id="CHEBI:58702"/>
        <dbReference type="EC" id="2.5.1.54"/>
    </reaction>
</comment>
<dbReference type="GO" id="GO:0008652">
    <property type="term" value="P:amino acid biosynthetic process"/>
    <property type="evidence" value="ECO:0007669"/>
    <property type="project" value="UniProtKB-KW"/>
</dbReference>
<comment type="pathway">
    <text evidence="2">Metabolic intermediate biosynthesis; chorismate biosynthesis; chorismate from D-erythrose 4-phosphate and phosphoenolpyruvate: step 1/7.</text>
</comment>
<gene>
    <name evidence="13" type="ORF">G6F50_015946</name>
</gene>
<dbReference type="AlphaFoldDB" id="A0A9P7C2Q7"/>
<evidence type="ECO:0000256" key="5">
    <source>
        <dbReference type="ARBA" id="ARBA00022605"/>
    </source>
</evidence>
<sequence length="122" mass="13144">MATSRSLLTRVAEACQALAKAKLPTRLMLAASHAISLKNPAIQPKVIEDIAVQLEDGEQRIVGVMIESHLVGGRQELVEGQPLVYGQSITDGCIDWDTTVTVLERLAAAVRARREVKVSEAA</sequence>
<dbReference type="GO" id="GO:0003849">
    <property type="term" value="F:3-deoxy-7-phosphoheptulonate synthase activity"/>
    <property type="evidence" value="ECO:0007669"/>
    <property type="project" value="UniProtKB-EC"/>
</dbReference>
<dbReference type="InterPro" id="IPR013785">
    <property type="entry name" value="Aldolase_TIM"/>
</dbReference>
<dbReference type="Pfam" id="PF00793">
    <property type="entry name" value="DAHP_synth_1"/>
    <property type="match status" value="1"/>
</dbReference>
<name>A0A9P7C2Q7_9FUNG</name>
<evidence type="ECO:0000256" key="6">
    <source>
        <dbReference type="ARBA" id="ARBA00022679"/>
    </source>
</evidence>
<dbReference type="EC" id="2.5.1.54" evidence="4"/>
<dbReference type="GO" id="GO:0005737">
    <property type="term" value="C:cytoplasm"/>
    <property type="evidence" value="ECO:0007669"/>
    <property type="project" value="TreeGrafter"/>
</dbReference>
<dbReference type="SUPFAM" id="SSF51569">
    <property type="entry name" value="Aldolase"/>
    <property type="match status" value="1"/>
</dbReference>
<dbReference type="Gene3D" id="3.20.20.70">
    <property type="entry name" value="Aldolase class I"/>
    <property type="match status" value="1"/>
</dbReference>
<comment type="similarity">
    <text evidence="3">Belongs to the class-I DAHP synthase family.</text>
</comment>
<evidence type="ECO:0000256" key="2">
    <source>
        <dbReference type="ARBA" id="ARBA00004688"/>
    </source>
</evidence>
<keyword evidence="14" id="KW-1185">Reference proteome</keyword>
<comment type="function">
    <text evidence="1">Stereospecific condensation of phosphoenolpyruvate (PEP) and D-erythrose-4-phosphate (E4P) giving rise to 3-deoxy-D-arabino-heptulosonate-7-phosphate (DAHP).</text>
</comment>
<evidence type="ECO:0000259" key="12">
    <source>
        <dbReference type="Pfam" id="PF00793"/>
    </source>
</evidence>
<dbReference type="PANTHER" id="PTHR21225">
    <property type="entry name" value="PHOSPHO-2-DEHYDRO-3-DEOXYHEPTONATE ALDOLASE DAHP SYNTHETASE"/>
    <property type="match status" value="1"/>
</dbReference>
<keyword evidence="7" id="KW-0057">Aromatic amino acid biosynthesis</keyword>
<dbReference type="InterPro" id="IPR006219">
    <property type="entry name" value="DAHP_synth_1"/>
</dbReference>
<dbReference type="InterPro" id="IPR006218">
    <property type="entry name" value="DAHP1/KDSA"/>
</dbReference>